<reference evidence="2" key="1">
    <citation type="journal article" date="2023" name="Mol. Phylogenet. Evol.">
        <title>Genome-scale phylogeny and comparative genomics of the fungal order Sordariales.</title>
        <authorList>
            <person name="Hensen N."/>
            <person name="Bonometti L."/>
            <person name="Westerberg I."/>
            <person name="Brannstrom I.O."/>
            <person name="Guillou S."/>
            <person name="Cros-Aarteil S."/>
            <person name="Calhoun S."/>
            <person name="Haridas S."/>
            <person name="Kuo A."/>
            <person name="Mondo S."/>
            <person name="Pangilinan J."/>
            <person name="Riley R."/>
            <person name="LaButti K."/>
            <person name="Andreopoulos B."/>
            <person name="Lipzen A."/>
            <person name="Chen C."/>
            <person name="Yan M."/>
            <person name="Daum C."/>
            <person name="Ng V."/>
            <person name="Clum A."/>
            <person name="Steindorff A."/>
            <person name="Ohm R.A."/>
            <person name="Martin F."/>
            <person name="Silar P."/>
            <person name="Natvig D.O."/>
            <person name="Lalanne C."/>
            <person name="Gautier V."/>
            <person name="Ament-Velasquez S.L."/>
            <person name="Kruys A."/>
            <person name="Hutchinson M.I."/>
            <person name="Powell A.J."/>
            <person name="Barry K."/>
            <person name="Miller A.N."/>
            <person name="Grigoriev I.V."/>
            <person name="Debuchy R."/>
            <person name="Gladieux P."/>
            <person name="Hiltunen Thoren M."/>
            <person name="Johannesson H."/>
        </authorList>
    </citation>
    <scope>NUCLEOTIDE SEQUENCE</scope>
    <source>
        <strain evidence="2">CBS 508.74</strain>
    </source>
</reference>
<dbReference type="RefSeq" id="XP_064675250.1">
    <property type="nucleotide sequence ID" value="XM_064813358.1"/>
</dbReference>
<evidence type="ECO:0000313" key="3">
    <source>
        <dbReference type="Proteomes" id="UP001302812"/>
    </source>
</evidence>
<evidence type="ECO:0000256" key="1">
    <source>
        <dbReference type="SAM" id="MobiDB-lite"/>
    </source>
</evidence>
<dbReference type="AlphaFoldDB" id="A0AAN6YXG0"/>
<sequence>MSGNSNVGNSQIYEAGDQRNQKASETGTGTRYQEGTAHSHLQNDSKDQRSLSNRAAAEKSSEKQESQSEETAMYKKDPTLPAKSHGNTPSKGAQIDAEIQAEEEQQLKKKGQNLPGKKN</sequence>
<name>A0AAN6YXG0_9PEZI</name>
<protein>
    <submittedName>
        <fullName evidence="2">Uncharacterized protein</fullName>
    </submittedName>
</protein>
<reference evidence="2" key="2">
    <citation type="submission" date="2023-05" db="EMBL/GenBank/DDBJ databases">
        <authorList>
            <consortium name="Lawrence Berkeley National Laboratory"/>
            <person name="Steindorff A."/>
            <person name="Hensen N."/>
            <person name="Bonometti L."/>
            <person name="Westerberg I."/>
            <person name="Brannstrom I.O."/>
            <person name="Guillou S."/>
            <person name="Cros-Aarteil S."/>
            <person name="Calhoun S."/>
            <person name="Haridas S."/>
            <person name="Kuo A."/>
            <person name="Mondo S."/>
            <person name="Pangilinan J."/>
            <person name="Riley R."/>
            <person name="Labutti K."/>
            <person name="Andreopoulos B."/>
            <person name="Lipzen A."/>
            <person name="Chen C."/>
            <person name="Yanf M."/>
            <person name="Daum C."/>
            <person name="Ng V."/>
            <person name="Clum A."/>
            <person name="Ohm R."/>
            <person name="Martin F."/>
            <person name="Silar P."/>
            <person name="Natvig D."/>
            <person name="Lalanne C."/>
            <person name="Gautier V."/>
            <person name="Ament-Velasquez S.L."/>
            <person name="Kruys A."/>
            <person name="Hutchinson M.I."/>
            <person name="Powell A.J."/>
            <person name="Barry K."/>
            <person name="Miller A.N."/>
            <person name="Grigoriev I.V."/>
            <person name="Debuchy R."/>
            <person name="Gladieux P."/>
            <person name="Thoren M.H."/>
            <person name="Johannesson H."/>
        </authorList>
    </citation>
    <scope>NUCLEOTIDE SEQUENCE</scope>
    <source>
        <strain evidence="2">CBS 508.74</strain>
    </source>
</reference>
<organism evidence="2 3">
    <name type="scientific">Canariomyces notabilis</name>
    <dbReference type="NCBI Taxonomy" id="2074819"/>
    <lineage>
        <taxon>Eukaryota</taxon>
        <taxon>Fungi</taxon>
        <taxon>Dikarya</taxon>
        <taxon>Ascomycota</taxon>
        <taxon>Pezizomycotina</taxon>
        <taxon>Sordariomycetes</taxon>
        <taxon>Sordariomycetidae</taxon>
        <taxon>Sordariales</taxon>
        <taxon>Chaetomiaceae</taxon>
        <taxon>Canariomyces</taxon>
    </lineage>
</organism>
<comment type="caution">
    <text evidence="2">The sequence shown here is derived from an EMBL/GenBank/DDBJ whole genome shotgun (WGS) entry which is preliminary data.</text>
</comment>
<gene>
    <name evidence="2" type="ORF">N656DRAFT_764844</name>
</gene>
<dbReference type="PANTHER" id="PTHR39475">
    <property type="entry name" value="CONIDIATION-SPECIFIC PROTEIN 6"/>
    <property type="match status" value="1"/>
</dbReference>
<feature type="region of interest" description="Disordered" evidence="1">
    <location>
        <begin position="1"/>
        <end position="119"/>
    </location>
</feature>
<dbReference type="PANTHER" id="PTHR39475:SF1">
    <property type="entry name" value="CONIDIATION-SPECIFIC PROTEIN 6"/>
    <property type="match status" value="1"/>
</dbReference>
<dbReference type="EMBL" id="MU853332">
    <property type="protein sequence ID" value="KAK4117680.1"/>
    <property type="molecule type" value="Genomic_DNA"/>
</dbReference>
<dbReference type="Proteomes" id="UP001302812">
    <property type="component" value="Unassembled WGS sequence"/>
</dbReference>
<feature type="compositionally biased region" description="Polar residues" evidence="1">
    <location>
        <begin position="23"/>
        <end position="33"/>
    </location>
</feature>
<feature type="compositionally biased region" description="Basic and acidic residues" evidence="1">
    <location>
        <begin position="56"/>
        <end position="78"/>
    </location>
</feature>
<feature type="compositionally biased region" description="Polar residues" evidence="1">
    <location>
        <begin position="1"/>
        <end position="12"/>
    </location>
</feature>
<accession>A0AAN6YXG0</accession>
<dbReference type="GeneID" id="89937483"/>
<proteinExistence type="predicted"/>
<keyword evidence="3" id="KW-1185">Reference proteome</keyword>
<evidence type="ECO:0000313" key="2">
    <source>
        <dbReference type="EMBL" id="KAK4117680.1"/>
    </source>
</evidence>